<dbReference type="NCBIfam" id="NF006875">
    <property type="entry name" value="PRK09372.1"/>
    <property type="match status" value="1"/>
</dbReference>
<dbReference type="GO" id="GO:0047443">
    <property type="term" value="F:4-hydroxy-4-methyl-2-oxoglutarate aldolase activity"/>
    <property type="evidence" value="ECO:0007669"/>
    <property type="project" value="UniProtKB-EC"/>
</dbReference>
<dbReference type="NCBIfam" id="TIGR01935">
    <property type="entry name" value="NOT-MenG"/>
    <property type="match status" value="1"/>
</dbReference>
<dbReference type="GO" id="GO:0008948">
    <property type="term" value="F:oxaloacetate decarboxylase activity"/>
    <property type="evidence" value="ECO:0007669"/>
    <property type="project" value="UniProtKB-EC"/>
</dbReference>
<comment type="catalytic activity">
    <reaction evidence="7 9">
        <text>oxaloacetate + H(+) = pyruvate + CO2</text>
        <dbReference type="Rhea" id="RHEA:15641"/>
        <dbReference type="ChEBI" id="CHEBI:15361"/>
        <dbReference type="ChEBI" id="CHEBI:15378"/>
        <dbReference type="ChEBI" id="CHEBI:16452"/>
        <dbReference type="ChEBI" id="CHEBI:16526"/>
        <dbReference type="EC" id="4.1.1.112"/>
    </reaction>
</comment>
<gene>
    <name evidence="10" type="ORF">WJX74_005443</name>
</gene>
<dbReference type="PANTHER" id="PTHR33254">
    <property type="entry name" value="4-HYDROXY-4-METHYL-2-OXOGLUTARATE ALDOLASE 3-RELATED"/>
    <property type="match status" value="1"/>
</dbReference>
<comment type="caution">
    <text evidence="10">The sequence shown here is derived from an EMBL/GenBank/DDBJ whole genome shotgun (WGS) entry which is preliminary data.</text>
</comment>
<comment type="function">
    <text evidence="6 9">Catalyzes the aldol cleavage of 4-hydroxy-4-methyl-2-oxoglutarate (HMG) into 2 molecules of pyruvate. Also contains a secondary oxaloacetate (OAA) decarboxylase activity due to the common pyruvate enolate transition state formed following C-C bond cleavage in the retro-aldol and decarboxylation reactions.</text>
</comment>
<dbReference type="Pfam" id="PF03737">
    <property type="entry name" value="RraA-like"/>
    <property type="match status" value="1"/>
</dbReference>
<name>A0AAW1SA61_9CHLO</name>
<dbReference type="SUPFAM" id="SSF89562">
    <property type="entry name" value="RraA-like"/>
    <property type="match status" value="1"/>
</dbReference>
<comment type="subunit">
    <text evidence="3 9">Homotrimer.</text>
</comment>
<evidence type="ECO:0000256" key="2">
    <source>
        <dbReference type="ARBA" id="ARBA00008621"/>
    </source>
</evidence>
<dbReference type="InterPro" id="IPR036704">
    <property type="entry name" value="RraA/RraA-like_sf"/>
</dbReference>
<protein>
    <recommendedName>
        <fullName evidence="9">4-hydroxy-4-methyl-2-oxoglutarate aldolase</fullName>
        <shortName evidence="9">HMG aldolase</shortName>
        <ecNumber evidence="9">4.1.1.112</ecNumber>
        <ecNumber evidence="9">4.1.3.17</ecNumber>
    </recommendedName>
    <alternativeName>
        <fullName evidence="9">Oxaloacetate decarboxylase</fullName>
    </alternativeName>
</protein>
<keyword evidence="5 9" id="KW-0456">Lyase</keyword>
<dbReference type="PANTHER" id="PTHR33254:SF4">
    <property type="entry name" value="4-HYDROXY-4-METHYL-2-OXOGLUTARATE ALDOLASE 3-RELATED"/>
    <property type="match status" value="1"/>
</dbReference>
<dbReference type="Gene3D" id="3.50.30.40">
    <property type="entry name" value="Ribonuclease E inhibitor RraA/RraA-like"/>
    <property type="match status" value="1"/>
</dbReference>
<keyword evidence="8" id="KW-0460">Magnesium</keyword>
<evidence type="ECO:0000256" key="8">
    <source>
        <dbReference type="PIRSR" id="PIRSR605493-1"/>
    </source>
</evidence>
<feature type="binding site" evidence="8">
    <location>
        <position position="143"/>
    </location>
    <ligand>
        <name>substrate</name>
    </ligand>
</feature>
<evidence type="ECO:0000256" key="5">
    <source>
        <dbReference type="ARBA" id="ARBA00023239"/>
    </source>
</evidence>
<accession>A0AAW1SA61</accession>
<dbReference type="Proteomes" id="UP001438707">
    <property type="component" value="Unassembled WGS sequence"/>
</dbReference>
<dbReference type="CDD" id="cd16841">
    <property type="entry name" value="RraA_family"/>
    <property type="match status" value="1"/>
</dbReference>
<evidence type="ECO:0000256" key="7">
    <source>
        <dbReference type="ARBA" id="ARBA00047973"/>
    </source>
</evidence>
<dbReference type="GO" id="GO:0008428">
    <property type="term" value="F:ribonuclease inhibitor activity"/>
    <property type="evidence" value="ECO:0007669"/>
    <property type="project" value="InterPro"/>
</dbReference>
<evidence type="ECO:0000256" key="4">
    <source>
        <dbReference type="ARBA" id="ARBA00022723"/>
    </source>
</evidence>
<dbReference type="InterPro" id="IPR005493">
    <property type="entry name" value="RraA/RraA-like"/>
</dbReference>
<dbReference type="EC" id="4.1.3.17" evidence="9"/>
<comment type="catalytic activity">
    <reaction evidence="1 9">
        <text>4-hydroxy-4-methyl-2-oxoglutarate = 2 pyruvate</text>
        <dbReference type="Rhea" id="RHEA:22748"/>
        <dbReference type="ChEBI" id="CHEBI:15361"/>
        <dbReference type="ChEBI" id="CHEBI:58276"/>
        <dbReference type="EC" id="4.1.3.17"/>
    </reaction>
</comment>
<dbReference type="GO" id="GO:0051252">
    <property type="term" value="P:regulation of RNA metabolic process"/>
    <property type="evidence" value="ECO:0007669"/>
    <property type="project" value="InterPro"/>
</dbReference>
<comment type="similarity">
    <text evidence="2 9">Belongs to the class II aldolase/RraA-like family.</text>
</comment>
<organism evidence="10 11">
    <name type="scientific">Apatococcus lobatus</name>
    <dbReference type="NCBI Taxonomy" id="904363"/>
    <lineage>
        <taxon>Eukaryota</taxon>
        <taxon>Viridiplantae</taxon>
        <taxon>Chlorophyta</taxon>
        <taxon>core chlorophytes</taxon>
        <taxon>Trebouxiophyceae</taxon>
        <taxon>Chlorellales</taxon>
        <taxon>Chlorellaceae</taxon>
        <taxon>Apatococcus</taxon>
    </lineage>
</organism>
<feature type="binding site" evidence="8">
    <location>
        <position position="144"/>
    </location>
    <ligand>
        <name>Mg(2+)</name>
        <dbReference type="ChEBI" id="CHEBI:18420"/>
    </ligand>
</feature>
<evidence type="ECO:0000313" key="11">
    <source>
        <dbReference type="Proteomes" id="UP001438707"/>
    </source>
</evidence>
<evidence type="ECO:0000256" key="6">
    <source>
        <dbReference type="ARBA" id="ARBA00025046"/>
    </source>
</evidence>
<proteinExistence type="inferred from homology"/>
<evidence type="ECO:0000256" key="9">
    <source>
        <dbReference type="RuleBase" id="RU004338"/>
    </source>
</evidence>
<reference evidence="10 11" key="1">
    <citation type="journal article" date="2024" name="Nat. Commun.">
        <title>Phylogenomics reveals the evolutionary origins of lichenization in chlorophyte algae.</title>
        <authorList>
            <person name="Puginier C."/>
            <person name="Libourel C."/>
            <person name="Otte J."/>
            <person name="Skaloud P."/>
            <person name="Haon M."/>
            <person name="Grisel S."/>
            <person name="Petersen M."/>
            <person name="Berrin J.G."/>
            <person name="Delaux P.M."/>
            <person name="Dal Grande F."/>
            <person name="Keller J."/>
        </authorList>
    </citation>
    <scope>NUCLEOTIDE SEQUENCE [LARGE SCALE GENOMIC DNA]</scope>
    <source>
        <strain evidence="10 11">SAG 2145</strain>
    </source>
</reference>
<feature type="binding site" evidence="8">
    <location>
        <begin position="121"/>
        <end position="124"/>
    </location>
    <ligand>
        <name>substrate</name>
    </ligand>
</feature>
<evidence type="ECO:0000313" key="10">
    <source>
        <dbReference type="EMBL" id="KAK9842995.1"/>
    </source>
</evidence>
<sequence length="206" mass="22380">MRRALQSPGLNRSHLLQAFGRISRPATSNSATPPPDVMRSATADLADKFLPDPVDMVTERKVSILEPIFRDYGGHKRFKGQAATVKCFENNPLVREALGEDGKGQILIVDGGGSKRCALLGDNIAEMGYKNGWSGLIINGCIRDSEDIEKMPLGVKALCTYPLKSAKRDPGLRDVPVTFAGACIRPGDWVYADKDGVLISPEELKL</sequence>
<evidence type="ECO:0000256" key="1">
    <source>
        <dbReference type="ARBA" id="ARBA00001342"/>
    </source>
</evidence>
<keyword evidence="4 8" id="KW-0479">Metal-binding</keyword>
<dbReference type="EMBL" id="JALJOS010000002">
    <property type="protein sequence ID" value="KAK9842995.1"/>
    <property type="molecule type" value="Genomic_DNA"/>
</dbReference>
<evidence type="ECO:0000256" key="3">
    <source>
        <dbReference type="ARBA" id="ARBA00011233"/>
    </source>
</evidence>
<dbReference type="AlphaFoldDB" id="A0AAW1SA61"/>
<dbReference type="EC" id="4.1.1.112" evidence="9"/>
<dbReference type="GO" id="GO:0046872">
    <property type="term" value="F:metal ion binding"/>
    <property type="evidence" value="ECO:0007669"/>
    <property type="project" value="UniProtKB-KW"/>
</dbReference>
<comment type="cofactor">
    <cofactor evidence="9">
        <name>a divalent metal cation</name>
        <dbReference type="ChEBI" id="CHEBI:60240"/>
    </cofactor>
</comment>
<dbReference type="InterPro" id="IPR010203">
    <property type="entry name" value="RraA"/>
</dbReference>
<comment type="cofactor">
    <cofactor evidence="8">
        <name>Mg(2+)</name>
        <dbReference type="ChEBI" id="CHEBI:18420"/>
    </cofactor>
</comment>
<keyword evidence="11" id="KW-1185">Reference proteome</keyword>